<organism evidence="3 6">
    <name type="scientific">Ureaplasma urealyticum</name>
    <name type="common">Ureaplasma urealyticum biotype 2</name>
    <dbReference type="NCBI Taxonomy" id="2130"/>
    <lineage>
        <taxon>Bacteria</taxon>
        <taxon>Bacillati</taxon>
        <taxon>Mycoplasmatota</taxon>
        <taxon>Mycoplasmoidales</taxon>
        <taxon>Mycoplasmoidaceae</taxon>
        <taxon>Ureaplasma</taxon>
    </lineage>
</organism>
<keyword evidence="3" id="KW-0436">Ligase</keyword>
<reference evidence="2 7" key="3">
    <citation type="submission" date="2021-10" db="EMBL/GenBank/DDBJ databases">
        <title>Sequencing the mobilome of antimicrobial resistant bacterial isolates spanning a range of GC content: The potential of a sustainable low cost, low infrastructure approach for surveillance with Oxford Nanopore sequencing.</title>
        <authorList>
            <person name="Sands K."/>
        </authorList>
    </citation>
    <scope>NUCLEOTIDE SEQUENCE [LARGE SCALE GENOMIC DNA]</scope>
    <source>
        <strain evidence="2 7">MIN-202</strain>
    </source>
</reference>
<dbReference type="Proteomes" id="UP001201240">
    <property type="component" value="Unassembled WGS sequence"/>
</dbReference>
<name>A0AAP9ADD2_UREUR</name>
<evidence type="ECO:0000313" key="7">
    <source>
        <dbReference type="Proteomes" id="UP001201240"/>
    </source>
</evidence>
<evidence type="ECO:0000313" key="2">
    <source>
        <dbReference type="EMBL" id="MCF1349233.1"/>
    </source>
</evidence>
<dbReference type="Proteomes" id="UP000253077">
    <property type="component" value="Unassembled WGS sequence"/>
</dbReference>
<dbReference type="AlphaFoldDB" id="A0AAP9ADD2"/>
<dbReference type="Pfam" id="PF01425">
    <property type="entry name" value="Amidase"/>
    <property type="match status" value="1"/>
</dbReference>
<dbReference type="InterPro" id="IPR000120">
    <property type="entry name" value="Amidase"/>
</dbReference>
<reference evidence="3 6" key="2">
    <citation type="submission" date="2019-07" db="EMBL/GenBank/DDBJ databases">
        <title>Comparative genomics of three clinical Ureaplasma species: analysis of their core genomes and virulence factors.</title>
        <authorList>
            <person name="Yang T."/>
            <person name="Zhang Y."/>
            <person name="Li X."/>
            <person name="Kong Y."/>
            <person name="Yu H."/>
            <person name="Ruan Z."/>
            <person name="Xie X."/>
            <person name="Zhang J."/>
        </authorList>
    </citation>
    <scope>NUCLEOTIDE SEQUENCE [LARGE SCALE GENOMIC DNA]</scope>
    <source>
        <strain evidence="3 6">132</strain>
    </source>
</reference>
<dbReference type="EMBL" id="JAJBIS010000001">
    <property type="protein sequence ID" value="MCF1349233.1"/>
    <property type="molecule type" value="Genomic_DNA"/>
</dbReference>
<proteinExistence type="predicted"/>
<gene>
    <name evidence="3" type="primary">gatA</name>
    <name evidence="4" type="ORF">DSQ42_03185</name>
    <name evidence="3" type="ORF">FJM05_03060</name>
    <name evidence="2" type="ORF">LH652_02965</name>
</gene>
<dbReference type="Proteomes" id="UP000318231">
    <property type="component" value="Chromosome"/>
</dbReference>
<dbReference type="EMBL" id="QOKT01000027">
    <property type="protein sequence ID" value="RCJ00588.1"/>
    <property type="molecule type" value="Genomic_DNA"/>
</dbReference>
<accession>A0AAP9ADD2</accession>
<dbReference type="EMBL" id="CP041200">
    <property type="protein sequence ID" value="QDI65133.1"/>
    <property type="molecule type" value="Genomic_DNA"/>
</dbReference>
<dbReference type="GO" id="GO:0050567">
    <property type="term" value="F:glutaminyl-tRNA synthase (glutamine-hydrolyzing) activity"/>
    <property type="evidence" value="ECO:0007669"/>
    <property type="project" value="UniProtKB-EC"/>
</dbReference>
<dbReference type="RefSeq" id="WP_004026021.1">
    <property type="nucleotide sequence ID" value="NZ_CAMXZD010000006.1"/>
</dbReference>
<dbReference type="GeneID" id="93849092"/>
<reference evidence="4 5" key="1">
    <citation type="submission" date="2018-07" db="EMBL/GenBank/DDBJ databases">
        <title>Ureaplasma urealyticum 1000 the multidrug-resistant clinical isolate obtained from scrapings of the urogenital tract of a woman with inflammatory diseases of the reproductive organs.</title>
        <authorList>
            <person name="Kolesnikova E.A."/>
            <person name="Alekseeva A.E."/>
            <person name="Brusnigina N.F."/>
            <person name="Makhova M.A."/>
        </authorList>
    </citation>
    <scope>NUCLEOTIDE SEQUENCE [LARGE SCALE GENOMIC DNA]</scope>
    <source>
        <strain evidence="4 5">1000</strain>
    </source>
</reference>
<protein>
    <submittedName>
        <fullName evidence="3">Asp-tRNA(Asn)/Glu-tRNA(Gln) amidotransferase subunit GatA</fullName>
        <ecNumber evidence="3">6.3.5.7</ecNumber>
    </submittedName>
    <submittedName>
        <fullName evidence="2">Aspartyl/glutamyl-tRNA amidotransferase subunit A</fullName>
    </submittedName>
</protein>
<evidence type="ECO:0000313" key="5">
    <source>
        <dbReference type="Proteomes" id="UP000253077"/>
    </source>
</evidence>
<evidence type="ECO:0000313" key="6">
    <source>
        <dbReference type="Proteomes" id="UP000318231"/>
    </source>
</evidence>
<sequence>MKNKTILTLHEQIKKREIKIYDLVKKTIDHNLKIKNLNASLANNYEQALNQASFLDQEISNNDTQIDYLFGIPYSLKDNISTKNIITTGGSLFLENYQPPYDATVKTLLDQNQAILLNKSNLDEFGLGGTGTDSAFGIVVNPLDSTRVCGGSSSGSAVLVQQGVVPFAIATDTGDSIRRPASIMGIVGFKPSYGIISRYGVYPFAPSLDHVGIFTNNVLDTQIVFNAIAKRDFKDFTSLDFKTQSLTTLKTNNKYKIGIFKPSFDLLEPKYQQELNNLINKLNKDHEVISVDYDINLLKAISPVYKLVAFSEAYSSYSNFTNITFGKHDIEYKNYEDLIIKARTLYLGTQLKQRFMIGAYVTQEAQFETLLTAAKKMRTLIVQKAKQLFTNCDLILNLAVHDVSETIEDVNNQKPTTNLVEDVMQIANFGGFPSIVIPFIKTSLGNLGLNLWADYLNDNKLLNAAYLISNLLGNEEK</sequence>
<dbReference type="InterPro" id="IPR023631">
    <property type="entry name" value="Amidase_dom"/>
</dbReference>
<dbReference type="PANTHER" id="PTHR11895:SF151">
    <property type="entry name" value="GLUTAMYL-TRNA(GLN) AMIDOTRANSFERASE SUBUNIT A"/>
    <property type="match status" value="1"/>
</dbReference>
<evidence type="ECO:0000313" key="4">
    <source>
        <dbReference type="EMBL" id="RCJ00588.1"/>
    </source>
</evidence>
<dbReference type="EC" id="6.3.5.7" evidence="3"/>
<evidence type="ECO:0000259" key="1">
    <source>
        <dbReference type="Pfam" id="PF01425"/>
    </source>
</evidence>
<dbReference type="InterPro" id="IPR036928">
    <property type="entry name" value="AS_sf"/>
</dbReference>
<dbReference type="SUPFAM" id="SSF75304">
    <property type="entry name" value="Amidase signature (AS) enzymes"/>
    <property type="match status" value="1"/>
</dbReference>
<evidence type="ECO:0000313" key="3">
    <source>
        <dbReference type="EMBL" id="QDI65133.1"/>
    </source>
</evidence>
<feature type="domain" description="Amidase" evidence="1">
    <location>
        <begin position="34"/>
        <end position="462"/>
    </location>
</feature>
<dbReference type="PANTHER" id="PTHR11895">
    <property type="entry name" value="TRANSAMIDASE"/>
    <property type="match status" value="1"/>
</dbReference>
<dbReference type="Gene3D" id="3.90.1300.10">
    <property type="entry name" value="Amidase signature (AS) domain"/>
    <property type="match status" value="1"/>
</dbReference>